<dbReference type="EMBL" id="QXFV01002134">
    <property type="protein sequence ID" value="KAE8992307.1"/>
    <property type="molecule type" value="Genomic_DNA"/>
</dbReference>
<accession>A0A6A4DAI2</accession>
<name>A0A6A4DAI2_9STRA</name>
<sequence length="92" mass="10072">MNTRRSGNGRKPPFDLSLLLLATCKQAATLRRCNLQASCNVVRLLRNADERSFRFRLDACWDLSCHVPAAGSPLNVALTAAQSSRGPTRVTS</sequence>
<dbReference type="EMBL" id="QXFT01002160">
    <property type="protein sequence ID" value="KAE9302862.1"/>
    <property type="molecule type" value="Genomic_DNA"/>
</dbReference>
<reference evidence="3 5" key="1">
    <citation type="submission" date="2018-08" db="EMBL/GenBank/DDBJ databases">
        <title>Genomic investigation of the strawberry pathogen Phytophthora fragariae indicates pathogenicity is determined by transcriptional variation in three key races.</title>
        <authorList>
            <person name="Adams T.M."/>
            <person name="Armitage A.D."/>
            <person name="Sobczyk M.K."/>
            <person name="Bates H.J."/>
            <person name="Dunwell J.M."/>
            <person name="Nellist C.F."/>
            <person name="Harrison R.J."/>
        </authorList>
    </citation>
    <scope>NUCLEOTIDE SEQUENCE [LARGE SCALE GENOMIC DNA]</scope>
    <source>
        <strain evidence="2 4">SCRP249</strain>
        <strain evidence="1 6">SCRP324</strain>
        <strain evidence="3 5">SCRP333</strain>
    </source>
</reference>
<dbReference type="Proteomes" id="UP000434957">
    <property type="component" value="Unassembled WGS sequence"/>
</dbReference>
<evidence type="ECO:0000313" key="6">
    <source>
        <dbReference type="Proteomes" id="UP000435112"/>
    </source>
</evidence>
<dbReference type="AlphaFoldDB" id="A0A6A4DAI2"/>
<evidence type="ECO:0000313" key="1">
    <source>
        <dbReference type="EMBL" id="KAE8975674.1"/>
    </source>
</evidence>
<gene>
    <name evidence="2" type="ORF">PR001_g20980</name>
    <name evidence="1" type="ORF">PR002_g25538</name>
    <name evidence="3" type="ORF">PR003_g22150</name>
</gene>
<proteinExistence type="predicted"/>
<evidence type="ECO:0000313" key="5">
    <source>
        <dbReference type="Proteomes" id="UP000434957"/>
    </source>
</evidence>
<dbReference type="EMBL" id="QXFU01003403">
    <property type="protein sequence ID" value="KAE8975674.1"/>
    <property type="molecule type" value="Genomic_DNA"/>
</dbReference>
<comment type="caution">
    <text evidence="3">The sequence shown here is derived from an EMBL/GenBank/DDBJ whole genome shotgun (WGS) entry which is preliminary data.</text>
</comment>
<evidence type="ECO:0000313" key="3">
    <source>
        <dbReference type="EMBL" id="KAE9302862.1"/>
    </source>
</evidence>
<organism evidence="3 5">
    <name type="scientific">Phytophthora rubi</name>
    <dbReference type="NCBI Taxonomy" id="129364"/>
    <lineage>
        <taxon>Eukaryota</taxon>
        <taxon>Sar</taxon>
        <taxon>Stramenopiles</taxon>
        <taxon>Oomycota</taxon>
        <taxon>Peronosporomycetes</taxon>
        <taxon>Peronosporales</taxon>
        <taxon>Peronosporaceae</taxon>
        <taxon>Phytophthora</taxon>
    </lineage>
</organism>
<keyword evidence="5" id="KW-1185">Reference proteome</keyword>
<dbReference type="Proteomes" id="UP000429607">
    <property type="component" value="Unassembled WGS sequence"/>
</dbReference>
<evidence type="ECO:0000313" key="4">
    <source>
        <dbReference type="Proteomes" id="UP000429607"/>
    </source>
</evidence>
<protein>
    <submittedName>
        <fullName evidence="3">Uncharacterized protein</fullName>
    </submittedName>
</protein>
<evidence type="ECO:0000313" key="2">
    <source>
        <dbReference type="EMBL" id="KAE8992307.1"/>
    </source>
</evidence>
<dbReference type="Proteomes" id="UP000435112">
    <property type="component" value="Unassembled WGS sequence"/>
</dbReference>